<evidence type="ECO:0000256" key="9">
    <source>
        <dbReference type="ARBA" id="ARBA00047944"/>
    </source>
</evidence>
<dbReference type="CDD" id="cd18084">
    <property type="entry name" value="RsmE-like"/>
    <property type="match status" value="1"/>
</dbReference>
<evidence type="ECO:0000256" key="7">
    <source>
        <dbReference type="ARBA" id="ARBA00022691"/>
    </source>
</evidence>
<evidence type="ECO:0000256" key="2">
    <source>
        <dbReference type="ARBA" id="ARBA00005528"/>
    </source>
</evidence>
<dbReference type="EMBL" id="JRYO01000221">
    <property type="protein sequence ID" value="KHE91063.1"/>
    <property type="molecule type" value="Genomic_DNA"/>
</dbReference>
<keyword evidence="7 10" id="KW-0949">S-adenosyl-L-methionine</keyword>
<dbReference type="InterPro" id="IPR029028">
    <property type="entry name" value="Alpha/beta_knot_MTases"/>
</dbReference>
<evidence type="ECO:0000313" key="13">
    <source>
        <dbReference type="Proteomes" id="UP000030652"/>
    </source>
</evidence>
<evidence type="ECO:0000313" key="12">
    <source>
        <dbReference type="EMBL" id="KHE91063.1"/>
    </source>
</evidence>
<dbReference type="NCBIfam" id="NF008700">
    <property type="entry name" value="PRK11713.5-4"/>
    <property type="match status" value="1"/>
</dbReference>
<dbReference type="SUPFAM" id="SSF75217">
    <property type="entry name" value="alpha/beta knot"/>
    <property type="match status" value="1"/>
</dbReference>
<dbReference type="InterPro" id="IPR046886">
    <property type="entry name" value="RsmE_MTase_dom"/>
</dbReference>
<dbReference type="GO" id="GO:0070475">
    <property type="term" value="P:rRNA base methylation"/>
    <property type="evidence" value="ECO:0007669"/>
    <property type="project" value="TreeGrafter"/>
</dbReference>
<comment type="caution">
    <text evidence="12">The sequence shown here is derived from an EMBL/GenBank/DDBJ whole genome shotgun (WGS) entry which is preliminary data.</text>
</comment>
<dbReference type="eggNOG" id="COG1385">
    <property type="taxonomic scope" value="Bacteria"/>
</dbReference>
<dbReference type="AlphaFoldDB" id="A0A0B0EIW6"/>
<keyword evidence="3 10" id="KW-0963">Cytoplasm</keyword>
<dbReference type="PATRIC" id="fig|237368.3.peg.3483"/>
<evidence type="ECO:0000256" key="10">
    <source>
        <dbReference type="PIRNR" id="PIRNR015601"/>
    </source>
</evidence>
<evidence type="ECO:0000256" key="8">
    <source>
        <dbReference type="ARBA" id="ARBA00025699"/>
    </source>
</evidence>
<evidence type="ECO:0000256" key="3">
    <source>
        <dbReference type="ARBA" id="ARBA00022490"/>
    </source>
</evidence>
<sequence>MNLIILSKNDFIEDTGPVHIRDHRLEHIRDVNKSSVGDELRVGLVNGNIGCGRITSIEKDKIEMDVTLDREPPAPLQLTLMFSMVRPRVFKRVITQASAMGIKKIIVVNSYRVEKSFWKSPVLEEKNLNRYLITGLEQGQDTIVPKVLIRPLFKPFVEDELPDMIKDTMPFVAHPYASELCPYNVGRPVTLAVGPEGGFIPYEINKLIECGFNAVHMGERTLHVESAISGLIGRLM</sequence>
<proteinExistence type="inferred from homology"/>
<accession>A0A0B0EIW6</accession>
<gene>
    <name evidence="12" type="primary">yggJ</name>
    <name evidence="12" type="ORF">SCABRO_03221</name>
</gene>
<evidence type="ECO:0000256" key="1">
    <source>
        <dbReference type="ARBA" id="ARBA00004496"/>
    </source>
</evidence>
<keyword evidence="4 10" id="KW-0698">rRNA processing</keyword>
<feature type="domain" description="Ribosomal RNA small subunit methyltransferase E methyltransferase" evidence="11">
    <location>
        <begin position="73"/>
        <end position="231"/>
    </location>
</feature>
<comment type="subcellular location">
    <subcellularLocation>
        <location evidence="1 10">Cytoplasm</location>
    </subcellularLocation>
</comment>
<name>A0A0B0EIW6_9BACT</name>
<reference evidence="12 13" key="1">
    <citation type="submission" date="2014-10" db="EMBL/GenBank/DDBJ databases">
        <title>Draft genome of anammox bacterium scalindua brodae, obtained using differential coverage binning of sequence data from two enrichment reactors.</title>
        <authorList>
            <person name="Speth D.R."/>
            <person name="Russ L."/>
            <person name="Kartal B."/>
            <person name="Op den Camp H.J."/>
            <person name="Dutilh B.E."/>
            <person name="Jetten M.S."/>
        </authorList>
    </citation>
    <scope>NUCLEOTIDE SEQUENCE [LARGE SCALE GENOMIC DNA]</scope>
    <source>
        <strain evidence="12">RU1</strain>
    </source>
</reference>
<comment type="catalytic activity">
    <reaction evidence="9 10">
        <text>uridine(1498) in 16S rRNA + S-adenosyl-L-methionine = N(3)-methyluridine(1498) in 16S rRNA + S-adenosyl-L-homocysteine + H(+)</text>
        <dbReference type="Rhea" id="RHEA:42920"/>
        <dbReference type="Rhea" id="RHEA-COMP:10283"/>
        <dbReference type="Rhea" id="RHEA-COMP:10284"/>
        <dbReference type="ChEBI" id="CHEBI:15378"/>
        <dbReference type="ChEBI" id="CHEBI:57856"/>
        <dbReference type="ChEBI" id="CHEBI:59789"/>
        <dbReference type="ChEBI" id="CHEBI:65315"/>
        <dbReference type="ChEBI" id="CHEBI:74502"/>
        <dbReference type="EC" id="2.1.1.193"/>
    </reaction>
</comment>
<organism evidence="12 13">
    <name type="scientific">Candidatus Scalindua brodae</name>
    <dbReference type="NCBI Taxonomy" id="237368"/>
    <lineage>
        <taxon>Bacteria</taxon>
        <taxon>Pseudomonadati</taxon>
        <taxon>Planctomycetota</taxon>
        <taxon>Candidatus Brocadiia</taxon>
        <taxon>Candidatus Brocadiales</taxon>
        <taxon>Candidatus Scalinduaceae</taxon>
        <taxon>Candidatus Scalindua</taxon>
    </lineage>
</organism>
<evidence type="ECO:0000256" key="5">
    <source>
        <dbReference type="ARBA" id="ARBA00022603"/>
    </source>
</evidence>
<evidence type="ECO:0000256" key="6">
    <source>
        <dbReference type="ARBA" id="ARBA00022679"/>
    </source>
</evidence>
<keyword evidence="5 10" id="KW-0489">Methyltransferase</keyword>
<dbReference type="GO" id="GO:0070042">
    <property type="term" value="F:rRNA (uridine-N3-)-methyltransferase activity"/>
    <property type="evidence" value="ECO:0007669"/>
    <property type="project" value="TreeGrafter"/>
</dbReference>
<keyword evidence="6 10" id="KW-0808">Transferase</keyword>
<dbReference type="PANTHER" id="PTHR30027">
    <property type="entry name" value="RIBOSOMAL RNA SMALL SUBUNIT METHYLTRANSFERASE E"/>
    <property type="match status" value="1"/>
</dbReference>
<dbReference type="PANTHER" id="PTHR30027:SF3">
    <property type="entry name" value="16S RRNA (URACIL(1498)-N(3))-METHYLTRANSFERASE"/>
    <property type="match status" value="1"/>
</dbReference>
<dbReference type="InterPro" id="IPR029026">
    <property type="entry name" value="tRNA_m1G_MTases_N"/>
</dbReference>
<dbReference type="PIRSF" id="PIRSF015601">
    <property type="entry name" value="MTase_slr0722"/>
    <property type="match status" value="1"/>
</dbReference>
<dbReference type="Gene3D" id="3.40.1280.10">
    <property type="match status" value="1"/>
</dbReference>
<evidence type="ECO:0000256" key="4">
    <source>
        <dbReference type="ARBA" id="ARBA00022552"/>
    </source>
</evidence>
<comment type="function">
    <text evidence="8 10">Specifically methylates the N3 position of the uracil ring of uridine 1498 (m3U1498) in 16S rRNA. Acts on the fully assembled 30S ribosomal subunit.</text>
</comment>
<dbReference type="Proteomes" id="UP000030652">
    <property type="component" value="Unassembled WGS sequence"/>
</dbReference>
<dbReference type="Pfam" id="PF04452">
    <property type="entry name" value="Methyltrans_RNA"/>
    <property type="match status" value="1"/>
</dbReference>
<dbReference type="EC" id="2.1.1.193" evidence="10"/>
<protein>
    <recommendedName>
        <fullName evidence="10">Ribosomal RNA small subunit methyltransferase E</fullName>
        <ecNumber evidence="10">2.1.1.193</ecNumber>
    </recommendedName>
</protein>
<dbReference type="InterPro" id="IPR006700">
    <property type="entry name" value="RsmE"/>
</dbReference>
<dbReference type="NCBIfam" id="TIGR00046">
    <property type="entry name" value="RsmE family RNA methyltransferase"/>
    <property type="match status" value="1"/>
</dbReference>
<dbReference type="GO" id="GO:0005737">
    <property type="term" value="C:cytoplasm"/>
    <property type="evidence" value="ECO:0007669"/>
    <property type="project" value="UniProtKB-SubCell"/>
</dbReference>
<comment type="similarity">
    <text evidence="2 10">Belongs to the RNA methyltransferase RsmE family.</text>
</comment>
<evidence type="ECO:0000259" key="11">
    <source>
        <dbReference type="Pfam" id="PF04452"/>
    </source>
</evidence>